<evidence type="ECO:0000259" key="1">
    <source>
        <dbReference type="Pfam" id="PF25294"/>
    </source>
</evidence>
<protein>
    <recommendedName>
        <fullName evidence="1">Renin receptor N-terminal domain-containing protein</fullName>
    </recommendedName>
</protein>
<dbReference type="STRING" id="7217.A0A0P8YHM3"/>
<dbReference type="GeneID" id="6498870"/>
<dbReference type="KEGG" id="dan:6498869"/>
<dbReference type="EMBL" id="CH902617">
    <property type="protein sequence ID" value="KPU80768.1"/>
    <property type="molecule type" value="Genomic_DNA"/>
</dbReference>
<sequence length="94" mass="10236">MLRASFTVLNSPKAISFKGNDALESYYLGDVLYACMGNSVIGDSNWNGVTINDPFNMAKGVIVVHVKGTGHVTTSQEKFTSRSQSPQFISFDLL</sequence>
<dbReference type="InterPro" id="IPR057318">
    <property type="entry name" value="RENR_N"/>
</dbReference>
<keyword evidence="3" id="KW-1185">Reference proteome</keyword>
<accession>A0A0P8YHM3</accession>
<name>A0A0P8YHM3_DROAN</name>
<evidence type="ECO:0000313" key="2">
    <source>
        <dbReference type="EMBL" id="KPU80768.1"/>
    </source>
</evidence>
<dbReference type="eggNOG" id="KOG4737">
    <property type="taxonomic scope" value="Eukaryota"/>
</dbReference>
<dbReference type="Pfam" id="PF25294">
    <property type="entry name" value="RENR_N"/>
    <property type="match status" value="1"/>
</dbReference>
<dbReference type="OrthoDB" id="7866065at2759"/>
<dbReference type="AlphaFoldDB" id="A0A0P8YHM3"/>
<proteinExistence type="predicted"/>
<dbReference type="InParanoid" id="A0A0P8YHM3"/>
<evidence type="ECO:0000313" key="3">
    <source>
        <dbReference type="Proteomes" id="UP000007801"/>
    </source>
</evidence>
<organism evidence="2 3">
    <name type="scientific">Drosophila ananassae</name>
    <name type="common">Fruit fly</name>
    <dbReference type="NCBI Taxonomy" id="7217"/>
    <lineage>
        <taxon>Eukaryota</taxon>
        <taxon>Metazoa</taxon>
        <taxon>Ecdysozoa</taxon>
        <taxon>Arthropoda</taxon>
        <taxon>Hexapoda</taxon>
        <taxon>Insecta</taxon>
        <taxon>Pterygota</taxon>
        <taxon>Neoptera</taxon>
        <taxon>Endopterygota</taxon>
        <taxon>Diptera</taxon>
        <taxon>Brachycera</taxon>
        <taxon>Muscomorpha</taxon>
        <taxon>Ephydroidea</taxon>
        <taxon>Drosophilidae</taxon>
        <taxon>Drosophila</taxon>
        <taxon>Sophophora</taxon>
    </lineage>
</organism>
<dbReference type="Proteomes" id="UP000007801">
    <property type="component" value="Unassembled WGS sequence"/>
</dbReference>
<feature type="domain" description="Renin receptor N-terminal" evidence="1">
    <location>
        <begin position="4"/>
        <end position="77"/>
    </location>
</feature>
<reference evidence="2 3" key="1">
    <citation type="journal article" date="2007" name="Nature">
        <title>Evolution of genes and genomes on the Drosophila phylogeny.</title>
        <authorList>
            <consortium name="Drosophila 12 Genomes Consortium"/>
            <person name="Clark A.G."/>
            <person name="Eisen M.B."/>
            <person name="Smith D.R."/>
            <person name="Bergman C.M."/>
            <person name="Oliver B."/>
            <person name="Markow T.A."/>
            <person name="Kaufman T.C."/>
            <person name="Kellis M."/>
            <person name="Gelbart W."/>
            <person name="Iyer V.N."/>
            <person name="Pollard D.A."/>
            <person name="Sackton T.B."/>
            <person name="Larracuente A.M."/>
            <person name="Singh N.D."/>
            <person name="Abad J.P."/>
            <person name="Abt D.N."/>
            <person name="Adryan B."/>
            <person name="Aguade M."/>
            <person name="Akashi H."/>
            <person name="Anderson W.W."/>
            <person name="Aquadro C.F."/>
            <person name="Ardell D.H."/>
            <person name="Arguello R."/>
            <person name="Artieri C.G."/>
            <person name="Barbash D.A."/>
            <person name="Barker D."/>
            <person name="Barsanti P."/>
            <person name="Batterham P."/>
            <person name="Batzoglou S."/>
            <person name="Begun D."/>
            <person name="Bhutkar A."/>
            <person name="Blanco E."/>
            <person name="Bosak S.A."/>
            <person name="Bradley R.K."/>
            <person name="Brand A.D."/>
            <person name="Brent M.R."/>
            <person name="Brooks A.N."/>
            <person name="Brown R.H."/>
            <person name="Butlin R.K."/>
            <person name="Caggese C."/>
            <person name="Calvi B.R."/>
            <person name="Bernardo de Carvalho A."/>
            <person name="Caspi A."/>
            <person name="Castrezana S."/>
            <person name="Celniker S.E."/>
            <person name="Chang J.L."/>
            <person name="Chapple C."/>
            <person name="Chatterji S."/>
            <person name="Chinwalla A."/>
            <person name="Civetta A."/>
            <person name="Clifton S.W."/>
            <person name="Comeron J.M."/>
            <person name="Costello J.C."/>
            <person name="Coyne J.A."/>
            <person name="Daub J."/>
            <person name="David R.G."/>
            <person name="Delcher A.L."/>
            <person name="Delehaunty K."/>
            <person name="Do C.B."/>
            <person name="Ebling H."/>
            <person name="Edwards K."/>
            <person name="Eickbush T."/>
            <person name="Evans J.D."/>
            <person name="Filipski A."/>
            <person name="Findeiss S."/>
            <person name="Freyhult E."/>
            <person name="Fulton L."/>
            <person name="Fulton R."/>
            <person name="Garcia A.C."/>
            <person name="Gardiner A."/>
            <person name="Garfield D.A."/>
            <person name="Garvin B.E."/>
            <person name="Gibson G."/>
            <person name="Gilbert D."/>
            <person name="Gnerre S."/>
            <person name="Godfrey J."/>
            <person name="Good R."/>
            <person name="Gotea V."/>
            <person name="Gravely B."/>
            <person name="Greenberg A.J."/>
            <person name="Griffiths-Jones S."/>
            <person name="Gross S."/>
            <person name="Guigo R."/>
            <person name="Gustafson E.A."/>
            <person name="Haerty W."/>
            <person name="Hahn M.W."/>
            <person name="Halligan D.L."/>
            <person name="Halpern A.L."/>
            <person name="Halter G.M."/>
            <person name="Han M.V."/>
            <person name="Heger A."/>
            <person name="Hillier L."/>
            <person name="Hinrichs A.S."/>
            <person name="Holmes I."/>
            <person name="Hoskins R.A."/>
            <person name="Hubisz M.J."/>
            <person name="Hultmark D."/>
            <person name="Huntley M.A."/>
            <person name="Jaffe D.B."/>
            <person name="Jagadeeshan S."/>
            <person name="Jeck W.R."/>
            <person name="Johnson J."/>
            <person name="Jones C.D."/>
            <person name="Jordan W.C."/>
            <person name="Karpen G.H."/>
            <person name="Kataoka E."/>
            <person name="Keightley P.D."/>
            <person name="Kheradpour P."/>
            <person name="Kirkness E.F."/>
            <person name="Koerich L.B."/>
            <person name="Kristiansen K."/>
            <person name="Kudrna D."/>
            <person name="Kulathinal R.J."/>
            <person name="Kumar S."/>
            <person name="Kwok R."/>
            <person name="Lander E."/>
            <person name="Langley C.H."/>
            <person name="Lapoint R."/>
            <person name="Lazzaro B.P."/>
            <person name="Lee S.J."/>
            <person name="Levesque L."/>
            <person name="Li R."/>
            <person name="Lin C.F."/>
            <person name="Lin M.F."/>
            <person name="Lindblad-Toh K."/>
            <person name="Llopart A."/>
            <person name="Long M."/>
            <person name="Low L."/>
            <person name="Lozovsky E."/>
            <person name="Lu J."/>
            <person name="Luo M."/>
            <person name="Machado C.A."/>
            <person name="Makalowski W."/>
            <person name="Marzo M."/>
            <person name="Matsuda M."/>
            <person name="Matzkin L."/>
            <person name="McAllister B."/>
            <person name="McBride C.S."/>
            <person name="McKernan B."/>
            <person name="McKernan K."/>
            <person name="Mendez-Lago M."/>
            <person name="Minx P."/>
            <person name="Mollenhauer M.U."/>
            <person name="Montooth K."/>
            <person name="Mount S.M."/>
            <person name="Mu X."/>
            <person name="Myers E."/>
            <person name="Negre B."/>
            <person name="Newfeld S."/>
            <person name="Nielsen R."/>
            <person name="Noor M.A."/>
            <person name="O'Grady P."/>
            <person name="Pachter L."/>
            <person name="Papaceit M."/>
            <person name="Parisi M.J."/>
            <person name="Parisi M."/>
            <person name="Parts L."/>
            <person name="Pedersen J.S."/>
            <person name="Pesole G."/>
            <person name="Phillippy A.M."/>
            <person name="Ponting C.P."/>
            <person name="Pop M."/>
            <person name="Porcelli D."/>
            <person name="Powell J.R."/>
            <person name="Prohaska S."/>
            <person name="Pruitt K."/>
            <person name="Puig M."/>
            <person name="Quesneville H."/>
            <person name="Ram K.R."/>
            <person name="Rand D."/>
            <person name="Rasmussen M.D."/>
            <person name="Reed L.K."/>
            <person name="Reenan R."/>
            <person name="Reily A."/>
            <person name="Remington K.A."/>
            <person name="Rieger T.T."/>
            <person name="Ritchie M.G."/>
            <person name="Robin C."/>
            <person name="Rogers Y.H."/>
            <person name="Rohde C."/>
            <person name="Rozas J."/>
            <person name="Rubenfield M.J."/>
            <person name="Ruiz A."/>
            <person name="Russo S."/>
            <person name="Salzberg S.L."/>
            <person name="Sanchez-Gracia A."/>
            <person name="Saranga D.J."/>
            <person name="Sato H."/>
            <person name="Schaeffer S.W."/>
            <person name="Schatz M.C."/>
            <person name="Schlenke T."/>
            <person name="Schwartz R."/>
            <person name="Segarra C."/>
            <person name="Singh R.S."/>
            <person name="Sirot L."/>
            <person name="Sirota M."/>
            <person name="Sisneros N.B."/>
            <person name="Smith C.D."/>
            <person name="Smith T.F."/>
            <person name="Spieth J."/>
            <person name="Stage D.E."/>
            <person name="Stark A."/>
            <person name="Stephan W."/>
            <person name="Strausberg R.L."/>
            <person name="Strempel S."/>
            <person name="Sturgill D."/>
            <person name="Sutton G."/>
            <person name="Sutton G.G."/>
            <person name="Tao W."/>
            <person name="Teichmann S."/>
            <person name="Tobari Y.N."/>
            <person name="Tomimura Y."/>
            <person name="Tsolas J.M."/>
            <person name="Valente V.L."/>
            <person name="Venter E."/>
            <person name="Venter J.C."/>
            <person name="Vicario S."/>
            <person name="Vieira F.G."/>
            <person name="Vilella A.J."/>
            <person name="Villasante A."/>
            <person name="Walenz B."/>
            <person name="Wang J."/>
            <person name="Wasserman M."/>
            <person name="Watts T."/>
            <person name="Wilson D."/>
            <person name="Wilson R.K."/>
            <person name="Wing R.A."/>
            <person name="Wolfner M.F."/>
            <person name="Wong A."/>
            <person name="Wong G.K."/>
            <person name="Wu C.I."/>
            <person name="Wu G."/>
            <person name="Yamamoto D."/>
            <person name="Yang H.P."/>
            <person name="Yang S.P."/>
            <person name="Yorke J.A."/>
            <person name="Yoshida K."/>
            <person name="Zdobnov E."/>
            <person name="Zhang P."/>
            <person name="Zhang Y."/>
            <person name="Zimin A.V."/>
            <person name="Baldwin J."/>
            <person name="Abdouelleil A."/>
            <person name="Abdulkadir J."/>
            <person name="Abebe A."/>
            <person name="Abera B."/>
            <person name="Abreu J."/>
            <person name="Acer S.C."/>
            <person name="Aftuck L."/>
            <person name="Alexander A."/>
            <person name="An P."/>
            <person name="Anderson E."/>
            <person name="Anderson S."/>
            <person name="Arachi H."/>
            <person name="Azer M."/>
            <person name="Bachantsang P."/>
            <person name="Barry A."/>
            <person name="Bayul T."/>
            <person name="Berlin A."/>
            <person name="Bessette D."/>
            <person name="Bloom T."/>
            <person name="Blye J."/>
            <person name="Boguslavskiy L."/>
            <person name="Bonnet C."/>
            <person name="Boukhgalter B."/>
            <person name="Bourzgui I."/>
            <person name="Brown A."/>
            <person name="Cahill P."/>
            <person name="Channer S."/>
            <person name="Cheshatsang Y."/>
            <person name="Chuda L."/>
            <person name="Citroen M."/>
            <person name="Collymore A."/>
            <person name="Cooke P."/>
            <person name="Costello M."/>
            <person name="D'Aco K."/>
            <person name="Daza R."/>
            <person name="De Haan G."/>
            <person name="DeGray S."/>
            <person name="DeMaso C."/>
            <person name="Dhargay N."/>
            <person name="Dooley K."/>
            <person name="Dooley E."/>
            <person name="Doricent M."/>
            <person name="Dorje P."/>
            <person name="Dorjee K."/>
            <person name="Dupes A."/>
            <person name="Elong R."/>
            <person name="Falk J."/>
            <person name="Farina A."/>
            <person name="Faro S."/>
            <person name="Ferguson D."/>
            <person name="Fisher S."/>
            <person name="Foley C.D."/>
            <person name="Franke A."/>
            <person name="Friedrich D."/>
            <person name="Gadbois L."/>
            <person name="Gearin G."/>
            <person name="Gearin C.R."/>
            <person name="Giannoukos G."/>
            <person name="Goode T."/>
            <person name="Graham J."/>
            <person name="Grandbois E."/>
            <person name="Grewal S."/>
            <person name="Gyaltsen K."/>
            <person name="Hafez N."/>
            <person name="Hagos B."/>
            <person name="Hall J."/>
            <person name="Henson C."/>
            <person name="Hollinger A."/>
            <person name="Honan T."/>
            <person name="Huard M.D."/>
            <person name="Hughes L."/>
            <person name="Hurhula B."/>
            <person name="Husby M.E."/>
            <person name="Kamat A."/>
            <person name="Kanga B."/>
            <person name="Kashin S."/>
            <person name="Khazanovich D."/>
            <person name="Kisner P."/>
            <person name="Lance K."/>
            <person name="Lara M."/>
            <person name="Lee W."/>
            <person name="Lennon N."/>
            <person name="Letendre F."/>
            <person name="LeVine R."/>
            <person name="Lipovsky A."/>
            <person name="Liu X."/>
            <person name="Liu J."/>
            <person name="Liu S."/>
            <person name="Lokyitsang T."/>
            <person name="Lokyitsang Y."/>
            <person name="Lubonja R."/>
            <person name="Lui A."/>
            <person name="MacDonald P."/>
            <person name="Magnisalis V."/>
            <person name="Maru K."/>
            <person name="Matthews C."/>
            <person name="McCusker W."/>
            <person name="McDonough S."/>
            <person name="Mehta T."/>
            <person name="Meldrim J."/>
            <person name="Meneus L."/>
            <person name="Mihai O."/>
            <person name="Mihalev A."/>
            <person name="Mihova T."/>
            <person name="Mittelman R."/>
            <person name="Mlenga V."/>
            <person name="Montmayeur A."/>
            <person name="Mulrain L."/>
            <person name="Navidi A."/>
            <person name="Naylor J."/>
            <person name="Negash T."/>
            <person name="Nguyen T."/>
            <person name="Nguyen N."/>
            <person name="Nicol R."/>
            <person name="Norbu C."/>
            <person name="Norbu N."/>
            <person name="Novod N."/>
            <person name="O'Neill B."/>
            <person name="Osman S."/>
            <person name="Markiewicz E."/>
            <person name="Oyono O.L."/>
            <person name="Patti C."/>
            <person name="Phunkhang P."/>
            <person name="Pierre F."/>
            <person name="Priest M."/>
            <person name="Raghuraman S."/>
            <person name="Rege F."/>
            <person name="Reyes R."/>
            <person name="Rise C."/>
            <person name="Rogov P."/>
            <person name="Ross K."/>
            <person name="Ryan E."/>
            <person name="Settipalli S."/>
            <person name="Shea T."/>
            <person name="Sherpa N."/>
            <person name="Shi L."/>
            <person name="Shih D."/>
            <person name="Sparrow T."/>
            <person name="Spaulding J."/>
            <person name="Stalker J."/>
            <person name="Stange-Thomann N."/>
            <person name="Stavropoulos S."/>
            <person name="Stone C."/>
            <person name="Strader C."/>
            <person name="Tesfaye S."/>
            <person name="Thomson T."/>
            <person name="Thoulutsang Y."/>
            <person name="Thoulutsang D."/>
            <person name="Topham K."/>
            <person name="Topping I."/>
            <person name="Tsamla T."/>
            <person name="Vassiliev H."/>
            <person name="Vo A."/>
            <person name="Wangchuk T."/>
            <person name="Wangdi T."/>
            <person name="Weiand M."/>
            <person name="Wilkinson J."/>
            <person name="Wilson A."/>
            <person name="Yadav S."/>
            <person name="Young G."/>
            <person name="Yu Q."/>
            <person name="Zembek L."/>
            <person name="Zhong D."/>
            <person name="Zimmer A."/>
            <person name="Zwirko Z."/>
            <person name="Jaffe D.B."/>
            <person name="Alvarez P."/>
            <person name="Brockman W."/>
            <person name="Butler J."/>
            <person name="Chin C."/>
            <person name="Gnerre S."/>
            <person name="Grabherr M."/>
            <person name="Kleber M."/>
            <person name="Mauceli E."/>
            <person name="MacCallum I."/>
        </authorList>
    </citation>
    <scope>NUCLEOTIDE SEQUENCE [LARGE SCALE GENOMIC DNA]</scope>
    <source>
        <strain evidence="3">Tucson 14024-0371.13</strain>
    </source>
</reference>
<gene>
    <name evidence="2" type="primary">Dana\GF16072</name>
    <name evidence="2" type="synonym">dana_GLEANR_17348</name>
    <name evidence="2" type="ORF">GF16072</name>
</gene>